<evidence type="ECO:0000313" key="2">
    <source>
        <dbReference type="Proteomes" id="UP000272474"/>
    </source>
</evidence>
<gene>
    <name evidence="1" type="ORF">D7294_22105</name>
</gene>
<name>A0A3A9YTH9_9ACTN</name>
<organism evidence="1 2">
    <name type="scientific">Streptomyces hoynatensis</name>
    <dbReference type="NCBI Taxonomy" id="1141874"/>
    <lineage>
        <taxon>Bacteria</taxon>
        <taxon>Bacillati</taxon>
        <taxon>Actinomycetota</taxon>
        <taxon>Actinomycetes</taxon>
        <taxon>Kitasatosporales</taxon>
        <taxon>Streptomycetaceae</taxon>
        <taxon>Streptomyces</taxon>
    </lineage>
</organism>
<protein>
    <submittedName>
        <fullName evidence="1">Uncharacterized protein</fullName>
    </submittedName>
</protein>
<proteinExistence type="predicted"/>
<sequence length="226" mass="24119">MPSADHALHFDAVITHRWEPSGASGSILHGDAVARSLVRDVAASVAERYSVVQADDAEAAINRELSTPIRSDSRLSVSGRTALSVSEETSAAAQRREAAVQHEQVRAAAELARLEALRELLLDRRLGLAWWVDRYADAQFAVGDPAAKTRSVLTAFGLLTDALRADMARGRPDENAAIRARVEELLAAFHDPATRTRAIDLLDTILQTLVPPPLGATSGGETGSAA</sequence>
<dbReference type="EMBL" id="RBAL01000014">
    <property type="protein sequence ID" value="RKN39265.1"/>
    <property type="molecule type" value="Genomic_DNA"/>
</dbReference>
<reference evidence="1 2" key="1">
    <citation type="journal article" date="2014" name="Int. J. Syst. Evol. Microbiol.">
        <title>Streptomyces hoynatensis sp. nov., isolated from deep marine sediment.</title>
        <authorList>
            <person name="Veyisoglu A."/>
            <person name="Sahin N."/>
        </authorList>
    </citation>
    <scope>NUCLEOTIDE SEQUENCE [LARGE SCALE GENOMIC DNA]</scope>
    <source>
        <strain evidence="1 2">KCTC 29097</strain>
    </source>
</reference>
<keyword evidence="2" id="KW-1185">Reference proteome</keyword>
<comment type="caution">
    <text evidence="1">The sequence shown here is derived from an EMBL/GenBank/DDBJ whole genome shotgun (WGS) entry which is preliminary data.</text>
</comment>
<dbReference type="Proteomes" id="UP000272474">
    <property type="component" value="Unassembled WGS sequence"/>
</dbReference>
<accession>A0A3A9YTH9</accession>
<evidence type="ECO:0000313" key="1">
    <source>
        <dbReference type="EMBL" id="RKN39265.1"/>
    </source>
</evidence>
<dbReference type="AlphaFoldDB" id="A0A3A9YTH9"/>